<dbReference type="SUPFAM" id="SSF46689">
    <property type="entry name" value="Homeodomain-like"/>
    <property type="match status" value="1"/>
</dbReference>
<keyword evidence="1" id="KW-0805">Transcription regulation</keyword>
<dbReference type="InterPro" id="IPR009057">
    <property type="entry name" value="Homeodomain-like_sf"/>
</dbReference>
<evidence type="ECO:0000256" key="3">
    <source>
        <dbReference type="ARBA" id="ARBA00023163"/>
    </source>
</evidence>
<keyword evidence="7" id="KW-1185">Reference proteome</keyword>
<evidence type="ECO:0000256" key="2">
    <source>
        <dbReference type="ARBA" id="ARBA00023125"/>
    </source>
</evidence>
<dbReference type="Gene3D" id="1.10.357.10">
    <property type="entry name" value="Tetracycline Repressor, domain 2"/>
    <property type="match status" value="1"/>
</dbReference>
<dbReference type="SUPFAM" id="SSF48498">
    <property type="entry name" value="Tetracyclin repressor-like, C-terminal domain"/>
    <property type="match status" value="1"/>
</dbReference>
<reference evidence="6 7" key="1">
    <citation type="journal article" date="2019" name="Int. J. Syst. Evol. Microbiol.">
        <title>The Global Catalogue of Microorganisms (GCM) 10K type strain sequencing project: providing services to taxonomists for standard genome sequencing and annotation.</title>
        <authorList>
            <consortium name="The Broad Institute Genomics Platform"/>
            <consortium name="The Broad Institute Genome Sequencing Center for Infectious Disease"/>
            <person name="Wu L."/>
            <person name="Ma J."/>
        </authorList>
    </citation>
    <scope>NUCLEOTIDE SEQUENCE [LARGE SCALE GENOMIC DNA]</scope>
    <source>
        <strain evidence="6 7">JCM 10425</strain>
    </source>
</reference>
<keyword evidence="3" id="KW-0804">Transcription</keyword>
<organism evidence="6 7">
    <name type="scientific">Cryptosporangium japonicum</name>
    <dbReference type="NCBI Taxonomy" id="80872"/>
    <lineage>
        <taxon>Bacteria</taxon>
        <taxon>Bacillati</taxon>
        <taxon>Actinomycetota</taxon>
        <taxon>Actinomycetes</taxon>
        <taxon>Cryptosporangiales</taxon>
        <taxon>Cryptosporangiaceae</taxon>
        <taxon>Cryptosporangium</taxon>
    </lineage>
</organism>
<sequence>MTTDTPYRRAQAAGQEALRRTVLDAASALLVAEGPQALTMRRISGEIGCSTTVLYTMFGGKDGLAEALYREGFARLRRRLAEAVDAAGDDPADRLAATGRAYRENALAERAYYGVMFGQAIPGFTPSPEAVAESKHAFDVLADAVASLRERTGAADLGPVDATDLLWATAHGVVSFELAGHYADEATAAATYRAALTAVSTHLGLR</sequence>
<feature type="domain" description="HTH tetR-type" evidence="5">
    <location>
        <begin position="16"/>
        <end position="76"/>
    </location>
</feature>
<dbReference type="InterPro" id="IPR025996">
    <property type="entry name" value="MT1864/Rv1816-like_C"/>
</dbReference>
<dbReference type="PANTHER" id="PTHR30055">
    <property type="entry name" value="HTH-TYPE TRANSCRIPTIONAL REGULATOR RUTR"/>
    <property type="match status" value="1"/>
</dbReference>
<accession>A0ABN0TT89</accession>
<dbReference type="Pfam" id="PF00440">
    <property type="entry name" value="TetR_N"/>
    <property type="match status" value="1"/>
</dbReference>
<evidence type="ECO:0000313" key="6">
    <source>
        <dbReference type="EMBL" id="GAA0229613.1"/>
    </source>
</evidence>
<dbReference type="InterPro" id="IPR001647">
    <property type="entry name" value="HTH_TetR"/>
</dbReference>
<evidence type="ECO:0000256" key="4">
    <source>
        <dbReference type="PROSITE-ProRule" id="PRU00335"/>
    </source>
</evidence>
<dbReference type="EMBL" id="BAAAGX010000006">
    <property type="protein sequence ID" value="GAA0229613.1"/>
    <property type="molecule type" value="Genomic_DNA"/>
</dbReference>
<comment type="caution">
    <text evidence="6">The sequence shown here is derived from an EMBL/GenBank/DDBJ whole genome shotgun (WGS) entry which is preliminary data.</text>
</comment>
<protein>
    <recommendedName>
        <fullName evidence="5">HTH tetR-type domain-containing protein</fullName>
    </recommendedName>
</protein>
<dbReference type="Pfam" id="PF13305">
    <property type="entry name" value="TetR_C_33"/>
    <property type="match status" value="1"/>
</dbReference>
<dbReference type="PROSITE" id="PS50977">
    <property type="entry name" value="HTH_TETR_2"/>
    <property type="match status" value="1"/>
</dbReference>
<evidence type="ECO:0000259" key="5">
    <source>
        <dbReference type="PROSITE" id="PS50977"/>
    </source>
</evidence>
<evidence type="ECO:0000256" key="1">
    <source>
        <dbReference type="ARBA" id="ARBA00023015"/>
    </source>
</evidence>
<proteinExistence type="predicted"/>
<dbReference type="InterPro" id="IPR036271">
    <property type="entry name" value="Tet_transcr_reg_TetR-rel_C_sf"/>
</dbReference>
<dbReference type="InterPro" id="IPR050109">
    <property type="entry name" value="HTH-type_TetR-like_transc_reg"/>
</dbReference>
<dbReference type="Proteomes" id="UP001500967">
    <property type="component" value="Unassembled WGS sequence"/>
</dbReference>
<name>A0ABN0TT89_9ACTN</name>
<keyword evidence="2 4" id="KW-0238">DNA-binding</keyword>
<dbReference type="PANTHER" id="PTHR30055:SF234">
    <property type="entry name" value="HTH-TYPE TRANSCRIPTIONAL REGULATOR BETI"/>
    <property type="match status" value="1"/>
</dbReference>
<gene>
    <name evidence="6" type="ORF">GCM10009539_13740</name>
</gene>
<evidence type="ECO:0000313" key="7">
    <source>
        <dbReference type="Proteomes" id="UP001500967"/>
    </source>
</evidence>
<feature type="DNA-binding region" description="H-T-H motif" evidence="4">
    <location>
        <begin position="39"/>
        <end position="58"/>
    </location>
</feature>
<dbReference type="RefSeq" id="WP_344647872.1">
    <property type="nucleotide sequence ID" value="NZ_BAAAGX010000006.1"/>
</dbReference>